<organism evidence="1 2">
    <name type="scientific">Aspergillus calidoustus</name>
    <dbReference type="NCBI Taxonomy" id="454130"/>
    <lineage>
        <taxon>Eukaryota</taxon>
        <taxon>Fungi</taxon>
        <taxon>Dikarya</taxon>
        <taxon>Ascomycota</taxon>
        <taxon>Pezizomycotina</taxon>
        <taxon>Eurotiomycetes</taxon>
        <taxon>Eurotiomycetidae</taxon>
        <taxon>Eurotiales</taxon>
        <taxon>Aspergillaceae</taxon>
        <taxon>Aspergillus</taxon>
        <taxon>Aspergillus subgen. Nidulantes</taxon>
    </lineage>
</organism>
<dbReference type="STRING" id="454130.A0A0U5FRA4"/>
<proteinExistence type="predicted"/>
<sequence length="265" mass="29338">MGISSASARMGFTSSLQLRISRSSTRISHGKRKGRSTISWARIALRLGIVLDLRKTFEENGSKPVDLFYACRCKAIDIITYLCFANSVDAVYASNYEAPIILAMDASMVAFLLKKQINDLYTGPSALAKLPHNTAIYHELLRPEAYKTGTTPDSGSLYEESQAPVFGGADTTGATLMHGSFCSCARRRSIGRLRRRFVRFGRRLRSRRGGRSWRGSRILCVQYIRLEITAVMKGSLCISPGVASPLPPSFPMKEPTLRIHLSPEV</sequence>
<keyword evidence="2" id="KW-1185">Reference proteome</keyword>
<dbReference type="AlphaFoldDB" id="A0A0U5FRA4"/>
<dbReference type="Proteomes" id="UP000054771">
    <property type="component" value="Unassembled WGS sequence"/>
</dbReference>
<accession>A0A0U5FRA4</accession>
<gene>
    <name evidence="1" type="ORF">ASPCAL01625</name>
</gene>
<name>A0A0U5FRA4_ASPCI</name>
<dbReference type="EMBL" id="CDMC01000001">
    <property type="protein sequence ID" value="CEL02050.1"/>
    <property type="molecule type" value="Genomic_DNA"/>
</dbReference>
<evidence type="ECO:0000313" key="1">
    <source>
        <dbReference type="EMBL" id="CEL02050.1"/>
    </source>
</evidence>
<reference evidence="2" key="1">
    <citation type="journal article" date="2016" name="Genome Announc.">
        <title>Draft genome sequences of fungus Aspergillus calidoustus.</title>
        <authorList>
            <person name="Horn F."/>
            <person name="Linde J."/>
            <person name="Mattern D.J."/>
            <person name="Walther G."/>
            <person name="Guthke R."/>
            <person name="Scherlach K."/>
            <person name="Martin K."/>
            <person name="Brakhage A.A."/>
            <person name="Petzke L."/>
            <person name="Valiante V."/>
        </authorList>
    </citation>
    <scope>NUCLEOTIDE SEQUENCE [LARGE SCALE GENOMIC DNA]</scope>
    <source>
        <strain evidence="2">SF006504</strain>
    </source>
</reference>
<dbReference type="OrthoDB" id="3945418at2759"/>
<evidence type="ECO:0000313" key="2">
    <source>
        <dbReference type="Proteomes" id="UP000054771"/>
    </source>
</evidence>
<protein>
    <submittedName>
        <fullName evidence="1">Uncharacterized protein</fullName>
    </submittedName>
</protein>